<dbReference type="Proteomes" id="UP000789860">
    <property type="component" value="Unassembled WGS sequence"/>
</dbReference>
<accession>A0ACA9L4Z2</accession>
<evidence type="ECO:0000313" key="1">
    <source>
        <dbReference type="EMBL" id="CAG8509198.1"/>
    </source>
</evidence>
<keyword evidence="2" id="KW-1185">Reference proteome</keyword>
<protein>
    <submittedName>
        <fullName evidence="1">4458_t:CDS:1</fullName>
    </submittedName>
</protein>
<name>A0ACA9L4Z2_9GLOM</name>
<proteinExistence type="predicted"/>
<reference evidence="1" key="1">
    <citation type="submission" date="2021-06" db="EMBL/GenBank/DDBJ databases">
        <authorList>
            <person name="Kallberg Y."/>
            <person name="Tangrot J."/>
            <person name="Rosling A."/>
        </authorList>
    </citation>
    <scope>NUCLEOTIDE SEQUENCE</scope>
    <source>
        <strain evidence="1">AU212A</strain>
    </source>
</reference>
<organism evidence="1 2">
    <name type="scientific">Scutellospora calospora</name>
    <dbReference type="NCBI Taxonomy" id="85575"/>
    <lineage>
        <taxon>Eukaryota</taxon>
        <taxon>Fungi</taxon>
        <taxon>Fungi incertae sedis</taxon>
        <taxon>Mucoromycota</taxon>
        <taxon>Glomeromycotina</taxon>
        <taxon>Glomeromycetes</taxon>
        <taxon>Diversisporales</taxon>
        <taxon>Gigasporaceae</taxon>
        <taxon>Scutellospora</taxon>
    </lineage>
</organism>
<feature type="non-terminal residue" evidence="1">
    <location>
        <position position="1"/>
    </location>
</feature>
<gene>
    <name evidence="1" type="ORF">SCALOS_LOCUS3580</name>
</gene>
<comment type="caution">
    <text evidence="1">The sequence shown here is derived from an EMBL/GenBank/DDBJ whole genome shotgun (WGS) entry which is preliminary data.</text>
</comment>
<dbReference type="EMBL" id="CAJVPM010004115">
    <property type="protein sequence ID" value="CAG8509198.1"/>
    <property type="molecule type" value="Genomic_DNA"/>
</dbReference>
<evidence type="ECO:0000313" key="2">
    <source>
        <dbReference type="Proteomes" id="UP000789860"/>
    </source>
</evidence>
<sequence>RLSLDSKNEEDDALTTKTSVTTDPDGKTTTTVTTTKTITENVVTTKSYVGENPPSHPTKHTEEENTKSKIAPVRHAEEETTKAKLPPPVKKPEEETVKTKLPPGKPEEKTKEAKHPSPPVKKHEGPDVDEETHHGTRHDPASKCAALVVGGEFKEHLDLIGHDFSKVDAYSRATPESETGSVERLSKYLTSRWNDPLDKLRSIFVWIAENILYDTEALFSGNLKHCTAEETLRKRKSVCDGYSELFSKLAELAGLNVWIIRGKAKGMSYKHGANLDSKEFNHAWNGTVYKGEFLLIDNTWGAGNVNGSKFEKRFEPFYFLVRPTRFIYTHFPNDPKEQYVSPQLTKEEFINLTNVKPPFFAAELEFREHLGNIITTNDDLIDFEIARFHPDEGQPLHAVLEWNGKEVEVLIQRVVGYDPSSGKIFRLQASCPSRGEGKLEIFVMFEGNKGPLAASFKVINKGSGKNHSPFVKTYRVPFKFTLNKPIHLNLKFNKEYKFEFSVFDLKEEKHPEFYLFPPGKDIRKLHKVSRCEDGSFTYELETKVDQNGDWKLVFSSNGKNFDFIAMYHVD</sequence>